<dbReference type="InterPro" id="IPR013096">
    <property type="entry name" value="Cupin_2"/>
</dbReference>
<keyword evidence="3" id="KW-1185">Reference proteome</keyword>
<dbReference type="InterPro" id="IPR052044">
    <property type="entry name" value="PKS_Associated_Protein"/>
</dbReference>
<dbReference type="STRING" id="617002.SAMN05660653_00218"/>
<dbReference type="RefSeq" id="WP_244148605.1">
    <property type="nucleotide sequence ID" value="NZ_FMXO01000001.1"/>
</dbReference>
<dbReference type="PANTHER" id="PTHR36114">
    <property type="entry name" value="16.7 KDA PROTEIN IN WHIE LOCUS"/>
    <property type="match status" value="1"/>
</dbReference>
<dbReference type="EMBL" id="FMXO01000001">
    <property type="protein sequence ID" value="SDB04521.1"/>
    <property type="molecule type" value="Genomic_DNA"/>
</dbReference>
<dbReference type="Proteomes" id="UP000198771">
    <property type="component" value="Unassembled WGS sequence"/>
</dbReference>
<reference evidence="2 3" key="1">
    <citation type="submission" date="2016-10" db="EMBL/GenBank/DDBJ databases">
        <authorList>
            <person name="de Groot N.N."/>
        </authorList>
    </citation>
    <scope>NUCLEOTIDE SEQUENCE [LARGE SCALE GENOMIC DNA]</scope>
    <source>
        <strain evidence="2 3">ASO4-2</strain>
    </source>
</reference>
<protein>
    <submittedName>
        <fullName evidence="2">Mannose-6-phosphate isomerase, cupin superfamily</fullName>
    </submittedName>
</protein>
<dbReference type="Gene3D" id="2.60.120.10">
    <property type="entry name" value="Jelly Rolls"/>
    <property type="match status" value="1"/>
</dbReference>
<organism evidence="2 3">
    <name type="scientific">Desulfonatronum thiosulfatophilum</name>
    <dbReference type="NCBI Taxonomy" id="617002"/>
    <lineage>
        <taxon>Bacteria</taxon>
        <taxon>Pseudomonadati</taxon>
        <taxon>Thermodesulfobacteriota</taxon>
        <taxon>Desulfovibrionia</taxon>
        <taxon>Desulfovibrionales</taxon>
        <taxon>Desulfonatronaceae</taxon>
        <taxon>Desulfonatronum</taxon>
    </lineage>
</organism>
<evidence type="ECO:0000313" key="2">
    <source>
        <dbReference type="EMBL" id="SDB04521.1"/>
    </source>
</evidence>
<proteinExistence type="predicted"/>
<dbReference type="PANTHER" id="PTHR36114:SF1">
    <property type="entry name" value="16.7 KDA PROTEIN IN WHIE LOCUS"/>
    <property type="match status" value="1"/>
</dbReference>
<dbReference type="SUPFAM" id="SSF51182">
    <property type="entry name" value="RmlC-like cupins"/>
    <property type="match status" value="1"/>
</dbReference>
<dbReference type="Pfam" id="PF07883">
    <property type="entry name" value="Cupin_2"/>
    <property type="match status" value="1"/>
</dbReference>
<dbReference type="InterPro" id="IPR014710">
    <property type="entry name" value="RmlC-like_jellyroll"/>
</dbReference>
<dbReference type="AlphaFoldDB" id="A0A1G6A7V4"/>
<sequence length="146" mass="16567">MNEKIPMFHKGSVNEYFFKERCFITEWWNASEDDAVSVARVRVLPQVTTRLHRLRGIMERYIILEGQGLMEIDGGQPKVVAPGDVVLIPPGVPQRINNPGVSDLLFLAVCTPRFIPDAYEDMEEGWRQASCPARKIQFMSADVSET</sequence>
<name>A0A1G6A7V4_9BACT</name>
<dbReference type="GO" id="GO:0016853">
    <property type="term" value="F:isomerase activity"/>
    <property type="evidence" value="ECO:0007669"/>
    <property type="project" value="UniProtKB-KW"/>
</dbReference>
<dbReference type="InterPro" id="IPR011051">
    <property type="entry name" value="RmlC_Cupin_sf"/>
</dbReference>
<dbReference type="CDD" id="cd02214">
    <property type="entry name" value="cupin_MJ1618"/>
    <property type="match status" value="1"/>
</dbReference>
<gene>
    <name evidence="2" type="ORF">SAMN05660653_00218</name>
</gene>
<feature type="domain" description="Cupin type-2" evidence="1">
    <location>
        <begin position="41"/>
        <end position="109"/>
    </location>
</feature>
<keyword evidence="2" id="KW-0413">Isomerase</keyword>
<evidence type="ECO:0000259" key="1">
    <source>
        <dbReference type="Pfam" id="PF07883"/>
    </source>
</evidence>
<accession>A0A1G6A7V4</accession>
<evidence type="ECO:0000313" key="3">
    <source>
        <dbReference type="Proteomes" id="UP000198771"/>
    </source>
</evidence>